<evidence type="ECO:0000256" key="3">
    <source>
        <dbReference type="ARBA" id="ARBA00022989"/>
    </source>
</evidence>
<evidence type="ECO:0000256" key="6">
    <source>
        <dbReference type="SAM" id="Phobius"/>
    </source>
</evidence>
<protein>
    <submittedName>
        <fullName evidence="8">Integral membrane protein</fullName>
    </submittedName>
</protein>
<keyword evidence="2 6" id="KW-0812">Transmembrane</keyword>
<feature type="transmembrane region" description="Helical" evidence="6">
    <location>
        <begin position="127"/>
        <end position="147"/>
    </location>
</feature>
<dbReference type="PANTHER" id="PTHR33048:SF55">
    <property type="entry name" value="INTEGRAL MEMBRANE PROTEIN"/>
    <property type="match status" value="1"/>
</dbReference>
<feature type="transmembrane region" description="Helical" evidence="6">
    <location>
        <begin position="51"/>
        <end position="73"/>
    </location>
</feature>
<organism evidence="8 9">
    <name type="scientific">Thelonectria olida</name>
    <dbReference type="NCBI Taxonomy" id="1576542"/>
    <lineage>
        <taxon>Eukaryota</taxon>
        <taxon>Fungi</taxon>
        <taxon>Dikarya</taxon>
        <taxon>Ascomycota</taxon>
        <taxon>Pezizomycotina</taxon>
        <taxon>Sordariomycetes</taxon>
        <taxon>Hypocreomycetidae</taxon>
        <taxon>Hypocreales</taxon>
        <taxon>Nectriaceae</taxon>
        <taxon>Thelonectria</taxon>
    </lineage>
</organism>
<dbReference type="OrthoDB" id="444631at2759"/>
<evidence type="ECO:0000256" key="2">
    <source>
        <dbReference type="ARBA" id="ARBA00022692"/>
    </source>
</evidence>
<dbReference type="AlphaFoldDB" id="A0A9P8WEG4"/>
<feature type="domain" description="Rhodopsin" evidence="7">
    <location>
        <begin position="32"/>
        <end position="266"/>
    </location>
</feature>
<dbReference type="InterPro" id="IPR052337">
    <property type="entry name" value="SAT4-like"/>
</dbReference>
<evidence type="ECO:0000256" key="1">
    <source>
        <dbReference type="ARBA" id="ARBA00004141"/>
    </source>
</evidence>
<comment type="caution">
    <text evidence="8">The sequence shown here is derived from an EMBL/GenBank/DDBJ whole genome shotgun (WGS) entry which is preliminary data.</text>
</comment>
<evidence type="ECO:0000313" key="9">
    <source>
        <dbReference type="Proteomes" id="UP000777438"/>
    </source>
</evidence>
<dbReference type="InterPro" id="IPR049326">
    <property type="entry name" value="Rhodopsin_dom_fungi"/>
</dbReference>
<feature type="transmembrane region" description="Helical" evidence="6">
    <location>
        <begin position="93"/>
        <end position="115"/>
    </location>
</feature>
<evidence type="ECO:0000256" key="4">
    <source>
        <dbReference type="ARBA" id="ARBA00023136"/>
    </source>
</evidence>
<reference evidence="8 9" key="1">
    <citation type="journal article" date="2021" name="Nat. Commun.">
        <title>Genetic determinants of endophytism in the Arabidopsis root mycobiome.</title>
        <authorList>
            <person name="Mesny F."/>
            <person name="Miyauchi S."/>
            <person name="Thiergart T."/>
            <person name="Pickel B."/>
            <person name="Atanasova L."/>
            <person name="Karlsson M."/>
            <person name="Huettel B."/>
            <person name="Barry K.W."/>
            <person name="Haridas S."/>
            <person name="Chen C."/>
            <person name="Bauer D."/>
            <person name="Andreopoulos W."/>
            <person name="Pangilinan J."/>
            <person name="LaButti K."/>
            <person name="Riley R."/>
            <person name="Lipzen A."/>
            <person name="Clum A."/>
            <person name="Drula E."/>
            <person name="Henrissat B."/>
            <person name="Kohler A."/>
            <person name="Grigoriev I.V."/>
            <person name="Martin F.M."/>
            <person name="Hacquard S."/>
        </authorList>
    </citation>
    <scope>NUCLEOTIDE SEQUENCE [LARGE SCALE GENOMIC DNA]</scope>
    <source>
        <strain evidence="8 9">MPI-CAGE-CH-0241</strain>
    </source>
</reference>
<dbReference type="Proteomes" id="UP000777438">
    <property type="component" value="Unassembled WGS sequence"/>
</dbReference>
<gene>
    <name evidence="8" type="ORF">B0T10DRAFT_556013</name>
</gene>
<keyword evidence="3 6" id="KW-1133">Transmembrane helix</keyword>
<keyword evidence="4 6" id="KW-0472">Membrane</keyword>
<dbReference type="EMBL" id="JAGPYM010000002">
    <property type="protein sequence ID" value="KAH6898718.1"/>
    <property type="molecule type" value="Genomic_DNA"/>
</dbReference>
<dbReference type="Pfam" id="PF20684">
    <property type="entry name" value="Fung_rhodopsin"/>
    <property type="match status" value="1"/>
</dbReference>
<name>A0A9P8WEG4_9HYPO</name>
<comment type="similarity">
    <text evidence="5">Belongs to the SAT4 family.</text>
</comment>
<proteinExistence type="inferred from homology"/>
<comment type="subcellular location">
    <subcellularLocation>
        <location evidence="1">Membrane</location>
        <topology evidence="1">Multi-pass membrane protein</topology>
    </subcellularLocation>
</comment>
<keyword evidence="9" id="KW-1185">Reference proteome</keyword>
<accession>A0A9P8WEG4</accession>
<sequence>MVSGNIPGESNAWMVRTPCTVFFVITPIFIGLRLWSRIARNNGFGADDWTILLSFACTLTVQILMMVSCNYGFGQHVKNLAVENKLTALKLFYVAQIFYKFTINLTKISILLLYLRIFVQRWFRICSYVLMSIIASYMVATVCSSIWQCSPIEGAWNKAIQPKCIDLTKNWYANAGFSIATDVLILMLPMQPLWASKLPVVQKRALMLVFALGGFVTVTSIMRSTTLKFSTKSPDTTYDITSTLWTMIEENVAIICACLPMCRMPLAFVFPSIFASKLGNSHPYASTDHSHDQPSNAWKPYVGPRKAEGFSRTAAMRTDGASEEYILDPMSGSDSAKESPAIRKTMHYNITYESDPAAKV</sequence>
<dbReference type="GO" id="GO:0016020">
    <property type="term" value="C:membrane"/>
    <property type="evidence" value="ECO:0007669"/>
    <property type="project" value="UniProtKB-SubCell"/>
</dbReference>
<evidence type="ECO:0000259" key="7">
    <source>
        <dbReference type="Pfam" id="PF20684"/>
    </source>
</evidence>
<feature type="transmembrane region" description="Helical" evidence="6">
    <location>
        <begin position="205"/>
        <end position="222"/>
    </location>
</feature>
<evidence type="ECO:0000313" key="8">
    <source>
        <dbReference type="EMBL" id="KAH6898718.1"/>
    </source>
</evidence>
<dbReference type="PANTHER" id="PTHR33048">
    <property type="entry name" value="PTH11-LIKE INTEGRAL MEMBRANE PROTEIN (AFU_ORTHOLOGUE AFUA_5G11245)"/>
    <property type="match status" value="1"/>
</dbReference>
<feature type="transmembrane region" description="Helical" evidence="6">
    <location>
        <begin position="12"/>
        <end position="30"/>
    </location>
</feature>
<feature type="transmembrane region" description="Helical" evidence="6">
    <location>
        <begin position="171"/>
        <end position="193"/>
    </location>
</feature>
<evidence type="ECO:0000256" key="5">
    <source>
        <dbReference type="ARBA" id="ARBA00038359"/>
    </source>
</evidence>